<dbReference type="GO" id="GO:0003723">
    <property type="term" value="F:RNA binding"/>
    <property type="evidence" value="ECO:0007669"/>
    <property type="project" value="UniProtKB-KW"/>
</dbReference>
<keyword evidence="17" id="KW-1185">Reference proteome</keyword>
<keyword evidence="12" id="KW-0805">Transcription regulation</keyword>
<comment type="similarity">
    <text evidence="4">Belongs to the CAF1 family.</text>
</comment>
<dbReference type="GO" id="GO:0004535">
    <property type="term" value="F:poly(A)-specific ribonuclease activity"/>
    <property type="evidence" value="ECO:0007669"/>
    <property type="project" value="UniProtKB-EC"/>
</dbReference>
<evidence type="ECO:0000256" key="10">
    <source>
        <dbReference type="ARBA" id="ARBA00022839"/>
    </source>
</evidence>
<keyword evidence="11" id="KW-0694">RNA-binding</keyword>
<evidence type="ECO:0000256" key="9">
    <source>
        <dbReference type="ARBA" id="ARBA00022801"/>
    </source>
</evidence>
<dbReference type="SUPFAM" id="SSF53098">
    <property type="entry name" value="Ribonuclease H-like"/>
    <property type="match status" value="1"/>
</dbReference>
<dbReference type="PANTHER" id="PTHR10797">
    <property type="entry name" value="CCR4-NOT TRANSCRIPTION COMPLEX SUBUNIT"/>
    <property type="match status" value="1"/>
</dbReference>
<dbReference type="EMBL" id="CAMXCT010000895">
    <property type="protein sequence ID" value="CAI3984535.1"/>
    <property type="molecule type" value="Genomic_DNA"/>
</dbReference>
<keyword evidence="8" id="KW-0479">Metal-binding</keyword>
<sequence>MQRNHRNGVIREVWARNFQNEFILFSHTLRFAGAGAVVAIDTEFPGVLQENAWKESDETHYRAMKESVELLPVIQIAVAIGSSYGKCLGAWNFNLHYDLSRDFHTDAAVNFLLAAGVDFQRHATEGIEPRSLGTMLQLGFGYPLRAFGNLT</sequence>
<reference evidence="15" key="1">
    <citation type="submission" date="2022-10" db="EMBL/GenBank/DDBJ databases">
        <authorList>
            <person name="Chen Y."/>
            <person name="Dougan E. K."/>
            <person name="Chan C."/>
            <person name="Rhodes N."/>
            <person name="Thang M."/>
        </authorList>
    </citation>
    <scope>NUCLEOTIDE SEQUENCE</scope>
</reference>
<dbReference type="Gene3D" id="3.30.420.10">
    <property type="entry name" value="Ribonuclease H-like superfamily/Ribonuclease H"/>
    <property type="match status" value="1"/>
</dbReference>
<dbReference type="Proteomes" id="UP001152797">
    <property type="component" value="Unassembled WGS sequence"/>
</dbReference>
<dbReference type="GO" id="GO:0005634">
    <property type="term" value="C:nucleus"/>
    <property type="evidence" value="ECO:0007669"/>
    <property type="project" value="UniProtKB-SubCell"/>
</dbReference>
<dbReference type="Pfam" id="PF04857">
    <property type="entry name" value="CAF1"/>
    <property type="match status" value="1"/>
</dbReference>
<evidence type="ECO:0000313" key="15">
    <source>
        <dbReference type="EMBL" id="CAI3984535.1"/>
    </source>
</evidence>
<dbReference type="EC" id="3.1.13.4" evidence="5"/>
<comment type="subcellular location">
    <subcellularLocation>
        <location evidence="3">Cytoplasm</location>
    </subcellularLocation>
    <subcellularLocation>
        <location evidence="2">Nucleus</location>
    </subcellularLocation>
</comment>
<evidence type="ECO:0000256" key="2">
    <source>
        <dbReference type="ARBA" id="ARBA00004123"/>
    </source>
</evidence>
<evidence type="ECO:0000256" key="4">
    <source>
        <dbReference type="ARBA" id="ARBA00008372"/>
    </source>
</evidence>
<evidence type="ECO:0000313" key="16">
    <source>
        <dbReference type="EMBL" id="CAL4771847.1"/>
    </source>
</evidence>
<keyword evidence="7" id="KW-0540">Nuclease</keyword>
<evidence type="ECO:0000256" key="1">
    <source>
        <dbReference type="ARBA" id="ARBA00001663"/>
    </source>
</evidence>
<protein>
    <recommendedName>
        <fullName evidence="5">poly(A)-specific ribonuclease</fullName>
        <ecNumber evidence="5">3.1.13.4</ecNumber>
    </recommendedName>
</protein>
<dbReference type="AlphaFoldDB" id="A0A9P1C4U5"/>
<keyword evidence="13" id="KW-0804">Transcription</keyword>
<dbReference type="EMBL" id="CAMXCT030000895">
    <property type="protein sequence ID" value="CAL4771847.1"/>
    <property type="molecule type" value="Genomic_DNA"/>
</dbReference>
<evidence type="ECO:0000256" key="3">
    <source>
        <dbReference type="ARBA" id="ARBA00004496"/>
    </source>
</evidence>
<evidence type="ECO:0000256" key="7">
    <source>
        <dbReference type="ARBA" id="ARBA00022722"/>
    </source>
</evidence>
<dbReference type="OrthoDB" id="1164111at2759"/>
<evidence type="ECO:0000256" key="6">
    <source>
        <dbReference type="ARBA" id="ARBA00022490"/>
    </source>
</evidence>
<dbReference type="GO" id="GO:0046872">
    <property type="term" value="F:metal ion binding"/>
    <property type="evidence" value="ECO:0007669"/>
    <property type="project" value="UniProtKB-KW"/>
</dbReference>
<keyword evidence="10" id="KW-0269">Exonuclease</keyword>
<comment type="caution">
    <text evidence="15">The sequence shown here is derived from an EMBL/GenBank/DDBJ whole genome shotgun (WGS) entry which is preliminary data.</text>
</comment>
<keyword evidence="6" id="KW-0963">Cytoplasm</keyword>
<dbReference type="InterPro" id="IPR006941">
    <property type="entry name" value="RNase_CAF1"/>
</dbReference>
<reference evidence="16 17" key="2">
    <citation type="submission" date="2024-05" db="EMBL/GenBank/DDBJ databases">
        <authorList>
            <person name="Chen Y."/>
            <person name="Shah S."/>
            <person name="Dougan E. K."/>
            <person name="Thang M."/>
            <person name="Chan C."/>
        </authorList>
    </citation>
    <scope>NUCLEOTIDE SEQUENCE [LARGE SCALE GENOMIC DNA]</scope>
</reference>
<keyword evidence="9" id="KW-0378">Hydrolase</keyword>
<dbReference type="GO" id="GO:0030014">
    <property type="term" value="C:CCR4-NOT complex"/>
    <property type="evidence" value="ECO:0007669"/>
    <property type="project" value="InterPro"/>
</dbReference>
<keyword evidence="14" id="KW-0539">Nucleus</keyword>
<evidence type="ECO:0000256" key="11">
    <source>
        <dbReference type="ARBA" id="ARBA00022884"/>
    </source>
</evidence>
<evidence type="ECO:0000313" key="17">
    <source>
        <dbReference type="Proteomes" id="UP001152797"/>
    </source>
</evidence>
<organism evidence="15">
    <name type="scientific">Cladocopium goreaui</name>
    <dbReference type="NCBI Taxonomy" id="2562237"/>
    <lineage>
        <taxon>Eukaryota</taxon>
        <taxon>Sar</taxon>
        <taxon>Alveolata</taxon>
        <taxon>Dinophyceae</taxon>
        <taxon>Suessiales</taxon>
        <taxon>Symbiodiniaceae</taxon>
        <taxon>Cladocopium</taxon>
    </lineage>
</organism>
<accession>A0A9P1C4U5</accession>
<evidence type="ECO:0000256" key="5">
    <source>
        <dbReference type="ARBA" id="ARBA00012161"/>
    </source>
</evidence>
<name>A0A9P1C4U5_9DINO</name>
<comment type="catalytic activity">
    <reaction evidence="1">
        <text>Exonucleolytic cleavage of poly(A) to 5'-AMP.</text>
        <dbReference type="EC" id="3.1.13.4"/>
    </reaction>
</comment>
<evidence type="ECO:0000256" key="8">
    <source>
        <dbReference type="ARBA" id="ARBA00022723"/>
    </source>
</evidence>
<dbReference type="InterPro" id="IPR012337">
    <property type="entry name" value="RNaseH-like_sf"/>
</dbReference>
<evidence type="ECO:0000256" key="12">
    <source>
        <dbReference type="ARBA" id="ARBA00023015"/>
    </source>
</evidence>
<dbReference type="InterPro" id="IPR039637">
    <property type="entry name" value="CNOT7/CNOT8/Pop2"/>
</dbReference>
<gene>
    <name evidence="15" type="ORF">C1SCF055_LOCUS12063</name>
</gene>
<evidence type="ECO:0000256" key="13">
    <source>
        <dbReference type="ARBA" id="ARBA00023163"/>
    </source>
</evidence>
<evidence type="ECO:0000256" key="14">
    <source>
        <dbReference type="ARBA" id="ARBA00023242"/>
    </source>
</evidence>
<dbReference type="InterPro" id="IPR036397">
    <property type="entry name" value="RNaseH_sf"/>
</dbReference>
<dbReference type="GO" id="GO:0005737">
    <property type="term" value="C:cytoplasm"/>
    <property type="evidence" value="ECO:0007669"/>
    <property type="project" value="UniProtKB-SubCell"/>
</dbReference>
<proteinExistence type="inferred from homology"/>
<dbReference type="EMBL" id="CAMXCT020000895">
    <property type="protein sequence ID" value="CAL1137910.1"/>
    <property type="molecule type" value="Genomic_DNA"/>
</dbReference>